<dbReference type="Proteomes" id="UP001642409">
    <property type="component" value="Unassembled WGS sequence"/>
</dbReference>
<reference evidence="3 4" key="2">
    <citation type="submission" date="2024-07" db="EMBL/GenBank/DDBJ databases">
        <authorList>
            <person name="Akdeniz Z."/>
        </authorList>
    </citation>
    <scope>NUCLEOTIDE SEQUENCE [LARGE SCALE GENOMIC DNA]</scope>
</reference>
<evidence type="ECO:0000313" key="2">
    <source>
        <dbReference type="EMBL" id="CAI9929797.1"/>
    </source>
</evidence>
<reference evidence="2" key="1">
    <citation type="submission" date="2023-06" db="EMBL/GenBank/DDBJ databases">
        <authorList>
            <person name="Kurt Z."/>
        </authorList>
    </citation>
    <scope>NUCLEOTIDE SEQUENCE</scope>
</reference>
<dbReference type="EMBL" id="CATOUU010000440">
    <property type="protein sequence ID" value="CAI9929797.1"/>
    <property type="molecule type" value="Genomic_DNA"/>
</dbReference>
<feature type="coiled-coil region" evidence="1">
    <location>
        <begin position="492"/>
        <end position="601"/>
    </location>
</feature>
<feature type="coiled-coil region" evidence="1">
    <location>
        <begin position="239"/>
        <end position="291"/>
    </location>
</feature>
<feature type="coiled-coil region" evidence="1">
    <location>
        <begin position="324"/>
        <end position="438"/>
    </location>
</feature>
<keyword evidence="4" id="KW-1185">Reference proteome</keyword>
<evidence type="ECO:0000313" key="4">
    <source>
        <dbReference type="Proteomes" id="UP001642409"/>
    </source>
</evidence>
<proteinExistence type="predicted"/>
<gene>
    <name evidence="3" type="ORF">HINF_LOCUS12911</name>
    <name evidence="2" type="ORF">HINF_LOCUS17442</name>
</gene>
<protein>
    <submittedName>
        <fullName evidence="3">Hypothetical_protein</fullName>
    </submittedName>
</protein>
<accession>A0AA86NZU3</accession>
<sequence length="618" mass="73381">MSEIENNPSVDELKEQLDDLQRELEQQQNENERLWEGVQFKTKELLLSQKQNEELKKQQAKHDQQIQALEQQIQRQSNGEFNEIDQRQLIEQLTQENNILKVQLTKADQQFQEETETSQKYFLLLQQTNTELAQFKNLAEKHVRDPQFEKVKSVNQQMTDEIRYLQIALDRQKEDNKDIKDELEITRANLLQQQKEVERHWEALQDSSKQLTNQAQALNLAISIKADRNISQQSSIQNMKAATQAIATYEEQLENEKEMNNKLHLEIKQYQNRELKQIEQFEQLEQQLLQEQTEKKALWDALQEQNGLVNLKISNVELVEAEANRRQNKKRREINESLELIEAEKRAFRKIIDEKDQVISEKNEQITDQQQKIIELETQIEDNNREIERQWYGLQFSSKAIEYKQKEAQDAKKESERLRNHKNEIEKLEQIIKLKDEDLVKTTAQLTDIQKKFQQRNEELGEILGEMNQDSVSFDEMVARKENERKALWEALQYASRKQNEAEEALRKIQIEIKNARQEAENKYSNKDNTIINGKDIEIAELREQIRLITKELTKKGREITELQEEIDGKDLEIANHWRAIKHSQVEIARQQEEILKLQVEVKNKTVATKINNQFKTK</sequence>
<feature type="coiled-coil region" evidence="1">
    <location>
        <begin position="10"/>
        <end position="200"/>
    </location>
</feature>
<keyword evidence="1" id="KW-0175">Coiled coil</keyword>
<evidence type="ECO:0000256" key="1">
    <source>
        <dbReference type="SAM" id="Coils"/>
    </source>
</evidence>
<organism evidence="2">
    <name type="scientific">Hexamita inflata</name>
    <dbReference type="NCBI Taxonomy" id="28002"/>
    <lineage>
        <taxon>Eukaryota</taxon>
        <taxon>Metamonada</taxon>
        <taxon>Diplomonadida</taxon>
        <taxon>Hexamitidae</taxon>
        <taxon>Hexamitinae</taxon>
        <taxon>Hexamita</taxon>
    </lineage>
</organism>
<name>A0AA86NZU3_9EUKA</name>
<dbReference type="AlphaFoldDB" id="A0AA86NZU3"/>
<evidence type="ECO:0000313" key="3">
    <source>
        <dbReference type="EMBL" id="CAL5993108.1"/>
    </source>
</evidence>
<comment type="caution">
    <text evidence="2">The sequence shown here is derived from an EMBL/GenBank/DDBJ whole genome shotgun (WGS) entry which is preliminary data.</text>
</comment>
<dbReference type="EMBL" id="CAXDID020000029">
    <property type="protein sequence ID" value="CAL5993108.1"/>
    <property type="molecule type" value="Genomic_DNA"/>
</dbReference>